<name>A0A151A1C0_9STAP</name>
<accession>A0A151A1C0</accession>
<evidence type="ECO:0000313" key="7">
    <source>
        <dbReference type="EMBL" id="KYH13035.1"/>
    </source>
</evidence>
<reference evidence="6" key="3">
    <citation type="journal article" date="2021" name="PeerJ">
        <title>Extensive microbial diversity within the chicken gut microbiome revealed by metagenomics and culture.</title>
        <authorList>
            <person name="Gilroy R."/>
            <person name="Ravi A."/>
            <person name="Getino M."/>
            <person name="Pursley I."/>
            <person name="Horton D.L."/>
            <person name="Alikhan N.F."/>
            <person name="Baker D."/>
            <person name="Gharbi K."/>
            <person name="Hall N."/>
            <person name="Watson M."/>
            <person name="Adriaenssens E.M."/>
            <person name="Foster-Nyarko E."/>
            <person name="Jarju S."/>
            <person name="Secka A."/>
            <person name="Antonio M."/>
            <person name="Oren A."/>
            <person name="Chaudhuri R.R."/>
            <person name="La Ragione R."/>
            <person name="Hildebrand F."/>
            <person name="Pallen M.J."/>
        </authorList>
    </citation>
    <scope>NUCLEOTIDE SEQUENCE</scope>
    <source>
        <strain evidence="6">CHK149-3286</strain>
    </source>
</reference>
<dbReference type="InterPro" id="IPR036390">
    <property type="entry name" value="WH_DNA-bd_sf"/>
</dbReference>
<dbReference type="RefSeq" id="WP_061855734.1">
    <property type="nucleotide sequence ID" value="NZ_BKAQ01000012.1"/>
</dbReference>
<proteinExistence type="predicted"/>
<comment type="caution">
    <text evidence="7">The sequence shown here is derived from an EMBL/GenBank/DDBJ whole genome shotgun (WGS) entry which is preliminary data.</text>
</comment>
<reference evidence="7 8" key="1">
    <citation type="submission" date="2016-02" db="EMBL/GenBank/DDBJ databases">
        <title>Draft genome sequence of hydrocarbon degrading Staphylococcus saprophyticus Strain CNV2, isolated from crude-oil contaminated soil from Noonmati Oil Refinery, Guwahati, Assam, India.</title>
        <authorList>
            <person name="Mukherjee A."/>
            <person name="Chettri B."/>
            <person name="Langpoklakpam J."/>
            <person name="Singh A.K."/>
            <person name="Chattopadhyay D.J."/>
        </authorList>
    </citation>
    <scope>NUCLEOTIDE SEQUENCE [LARGE SCALE GENOMIC DNA]</scope>
    <source>
        <strain evidence="7 8">CNV2</strain>
    </source>
</reference>
<dbReference type="PANTHER" id="PTHR43537:SF5">
    <property type="entry name" value="UXU OPERON TRANSCRIPTIONAL REGULATOR"/>
    <property type="match status" value="1"/>
</dbReference>
<keyword evidence="9" id="KW-1185">Reference proteome</keyword>
<dbReference type="OrthoDB" id="9782299at2"/>
<protein>
    <submittedName>
        <fullName evidence="6 7">Transcriptional regulator</fullName>
    </submittedName>
    <submittedName>
        <fullName evidence="5">HTH-type transcriptional regulator LutR</fullName>
    </submittedName>
</protein>
<dbReference type="InterPro" id="IPR000524">
    <property type="entry name" value="Tscrpt_reg_HTH_GntR"/>
</dbReference>
<evidence type="ECO:0000313" key="6">
    <source>
        <dbReference type="EMBL" id="HJF67766.1"/>
    </source>
</evidence>
<dbReference type="PANTHER" id="PTHR43537">
    <property type="entry name" value="TRANSCRIPTIONAL REGULATOR, GNTR FAMILY"/>
    <property type="match status" value="1"/>
</dbReference>
<evidence type="ECO:0000256" key="3">
    <source>
        <dbReference type="ARBA" id="ARBA00023163"/>
    </source>
</evidence>
<dbReference type="CDD" id="cd07377">
    <property type="entry name" value="WHTH_GntR"/>
    <property type="match status" value="1"/>
</dbReference>
<accession>A0A2T4REU8</accession>
<dbReference type="EMBL" id="LUGM01000005">
    <property type="protein sequence ID" value="KYH13035.1"/>
    <property type="molecule type" value="Genomic_DNA"/>
</dbReference>
<dbReference type="GeneID" id="69904734"/>
<dbReference type="PROSITE" id="PS50949">
    <property type="entry name" value="HTH_GNTR"/>
    <property type="match status" value="1"/>
</dbReference>
<dbReference type="GO" id="GO:0003677">
    <property type="term" value="F:DNA binding"/>
    <property type="evidence" value="ECO:0007669"/>
    <property type="project" value="UniProtKB-KW"/>
</dbReference>
<dbReference type="EMBL" id="BKAQ01000012">
    <property type="protein sequence ID" value="GEP82391.1"/>
    <property type="molecule type" value="Genomic_DNA"/>
</dbReference>
<dbReference type="SUPFAM" id="SSF46785">
    <property type="entry name" value="Winged helix' DNA-binding domain"/>
    <property type="match status" value="1"/>
</dbReference>
<keyword evidence="2" id="KW-0238">DNA-binding</keyword>
<dbReference type="InterPro" id="IPR036388">
    <property type="entry name" value="WH-like_DNA-bd_sf"/>
</dbReference>
<organism evidence="7 8">
    <name type="scientific">Staphylococcus kloosii</name>
    <dbReference type="NCBI Taxonomy" id="29384"/>
    <lineage>
        <taxon>Bacteria</taxon>
        <taxon>Bacillati</taxon>
        <taxon>Bacillota</taxon>
        <taxon>Bacilli</taxon>
        <taxon>Bacillales</taxon>
        <taxon>Staphylococcaceae</taxon>
        <taxon>Staphylococcus</taxon>
    </lineage>
</organism>
<dbReference type="GO" id="GO:0003700">
    <property type="term" value="F:DNA-binding transcription factor activity"/>
    <property type="evidence" value="ECO:0007669"/>
    <property type="project" value="InterPro"/>
</dbReference>
<feature type="domain" description="HTH gntR-type" evidence="4">
    <location>
        <begin position="6"/>
        <end position="74"/>
    </location>
</feature>
<gene>
    <name evidence="5" type="primary">lutR</name>
    <name evidence="7" type="ORF">A0131_11945</name>
    <name evidence="6" type="ORF">K8V85_05590</name>
    <name evidence="5" type="ORF">SKL01_15690</name>
</gene>
<dbReference type="Proteomes" id="UP000075418">
    <property type="component" value="Unassembled WGS sequence"/>
</dbReference>
<evidence type="ECO:0000313" key="9">
    <source>
        <dbReference type="Proteomes" id="UP000321040"/>
    </source>
</evidence>
<keyword evidence="1" id="KW-0805">Transcription regulation</keyword>
<keyword evidence="3" id="KW-0804">Transcription</keyword>
<dbReference type="Pfam" id="PF00392">
    <property type="entry name" value="GntR"/>
    <property type="match status" value="1"/>
</dbReference>
<dbReference type="EMBL" id="DYVT01000060">
    <property type="protein sequence ID" value="HJF67766.1"/>
    <property type="molecule type" value="Genomic_DNA"/>
</dbReference>
<dbReference type="AlphaFoldDB" id="A0A151A1C0"/>
<evidence type="ECO:0000313" key="8">
    <source>
        <dbReference type="Proteomes" id="UP000075418"/>
    </source>
</evidence>
<dbReference type="SMART" id="SM00895">
    <property type="entry name" value="FCD"/>
    <property type="match status" value="1"/>
</dbReference>
<dbReference type="Gene3D" id="1.20.120.530">
    <property type="entry name" value="GntR ligand-binding domain-like"/>
    <property type="match status" value="1"/>
</dbReference>
<evidence type="ECO:0000256" key="2">
    <source>
        <dbReference type="ARBA" id="ARBA00023125"/>
    </source>
</evidence>
<dbReference type="InterPro" id="IPR011711">
    <property type="entry name" value="GntR_C"/>
</dbReference>
<evidence type="ECO:0000313" key="5">
    <source>
        <dbReference type="EMBL" id="GEP82391.1"/>
    </source>
</evidence>
<reference evidence="5 9" key="2">
    <citation type="submission" date="2019-07" db="EMBL/GenBank/DDBJ databases">
        <title>Whole genome shotgun sequence of Staphylococcus kloosii NBRC 109624.</title>
        <authorList>
            <person name="Hosoyama A."/>
            <person name="Uohara A."/>
            <person name="Ohji S."/>
            <person name="Ichikawa N."/>
        </authorList>
    </citation>
    <scope>NUCLEOTIDE SEQUENCE [LARGE SCALE GENOMIC DNA]</scope>
    <source>
        <strain evidence="5 9">NBRC 109624</strain>
    </source>
</reference>
<reference evidence="6" key="4">
    <citation type="submission" date="2021-09" db="EMBL/GenBank/DDBJ databases">
        <authorList>
            <person name="Gilroy R."/>
        </authorList>
    </citation>
    <scope>NUCLEOTIDE SEQUENCE</scope>
    <source>
        <strain evidence="6">CHK149-3286</strain>
    </source>
</reference>
<dbReference type="InterPro" id="IPR008920">
    <property type="entry name" value="TF_FadR/GntR_C"/>
</dbReference>
<dbReference type="Gene3D" id="1.10.10.10">
    <property type="entry name" value="Winged helix-like DNA-binding domain superfamily/Winged helix DNA-binding domain"/>
    <property type="match status" value="1"/>
</dbReference>
<sequence>MKISNSKIYEQVADLLLEQIKSDEFKIGDKLPSIQKLATTYGVSVASIREALNALRTIGVIEIKQGYGTIVKQKEPTFFEIGEKFNSLDQIKELLELRQIIESATVAKAAKMRTKEDLETMRHYLNKMEKAVSDGTSGEEADLDFHLTIAKATNNSLLVDLMNNISELMKDSMKETRKIFIYSRQKTMEILQDEHEKIFNAIEQQDDELATQCMNRHLTTVINTILANFNEKNNVL</sequence>
<dbReference type="Pfam" id="PF07729">
    <property type="entry name" value="FCD"/>
    <property type="match status" value="1"/>
</dbReference>
<evidence type="ECO:0000259" key="4">
    <source>
        <dbReference type="PROSITE" id="PS50949"/>
    </source>
</evidence>
<dbReference type="SMART" id="SM00345">
    <property type="entry name" value="HTH_GNTR"/>
    <property type="match status" value="1"/>
</dbReference>
<dbReference type="Proteomes" id="UP000706163">
    <property type="component" value="Unassembled WGS sequence"/>
</dbReference>
<evidence type="ECO:0000256" key="1">
    <source>
        <dbReference type="ARBA" id="ARBA00023015"/>
    </source>
</evidence>
<dbReference type="KEGG" id="skl:C7J89_05240"/>
<dbReference type="Proteomes" id="UP000321040">
    <property type="component" value="Unassembled WGS sequence"/>
</dbReference>
<dbReference type="SUPFAM" id="SSF48008">
    <property type="entry name" value="GntR ligand-binding domain-like"/>
    <property type="match status" value="1"/>
</dbReference>